<sequence>MILYMKPWTLDELERCVQVINLNYFGFSKGDNALKDFPERFDIVGGRIRSLRIRHHSVEQLKIDIVRALSSVSIEVLEDLSCVDVREWVPSACYSIIPVDAYLQN</sequence>
<accession>A0A4P9YJK8</accession>
<name>A0A4P9YJK8_ROZAC</name>
<evidence type="ECO:0000313" key="1">
    <source>
        <dbReference type="EMBL" id="RKP19776.1"/>
    </source>
</evidence>
<reference evidence="2" key="1">
    <citation type="journal article" date="2018" name="Nat. Microbiol.">
        <title>Leveraging single-cell genomics to expand the fungal tree of life.</title>
        <authorList>
            <person name="Ahrendt S.R."/>
            <person name="Quandt C.A."/>
            <person name="Ciobanu D."/>
            <person name="Clum A."/>
            <person name="Salamov A."/>
            <person name="Andreopoulos B."/>
            <person name="Cheng J.F."/>
            <person name="Woyke T."/>
            <person name="Pelin A."/>
            <person name="Henrissat B."/>
            <person name="Reynolds N.K."/>
            <person name="Benny G.L."/>
            <person name="Smith M.E."/>
            <person name="James T.Y."/>
            <person name="Grigoriev I.V."/>
        </authorList>
    </citation>
    <scope>NUCLEOTIDE SEQUENCE [LARGE SCALE GENOMIC DNA]</scope>
    <source>
        <strain evidence="2">CSF55</strain>
    </source>
</reference>
<proteinExistence type="predicted"/>
<protein>
    <submittedName>
        <fullName evidence="1">Uncharacterized protein</fullName>
    </submittedName>
</protein>
<organism evidence="1 2">
    <name type="scientific">Rozella allomycis (strain CSF55)</name>
    <dbReference type="NCBI Taxonomy" id="988480"/>
    <lineage>
        <taxon>Eukaryota</taxon>
        <taxon>Fungi</taxon>
        <taxon>Fungi incertae sedis</taxon>
        <taxon>Cryptomycota</taxon>
        <taxon>Cryptomycota incertae sedis</taxon>
        <taxon>Rozella</taxon>
    </lineage>
</organism>
<gene>
    <name evidence="1" type="ORF">ROZALSC1DRAFT_21988</name>
</gene>
<dbReference type="Proteomes" id="UP000281549">
    <property type="component" value="Unassembled WGS sequence"/>
</dbReference>
<evidence type="ECO:0000313" key="2">
    <source>
        <dbReference type="Proteomes" id="UP000281549"/>
    </source>
</evidence>
<dbReference type="EMBL" id="ML005162">
    <property type="protein sequence ID" value="RKP19776.1"/>
    <property type="molecule type" value="Genomic_DNA"/>
</dbReference>
<dbReference type="AlphaFoldDB" id="A0A4P9YJK8"/>